<dbReference type="OrthoDB" id="3779947at2"/>
<organism evidence="1 2">
    <name type="scientific">Nocardioides ganghwensis</name>
    <dbReference type="NCBI Taxonomy" id="252230"/>
    <lineage>
        <taxon>Bacteria</taxon>
        <taxon>Bacillati</taxon>
        <taxon>Actinomycetota</taxon>
        <taxon>Actinomycetes</taxon>
        <taxon>Propionibacteriales</taxon>
        <taxon>Nocardioidaceae</taxon>
        <taxon>Nocardioides</taxon>
    </lineage>
</organism>
<evidence type="ECO:0000313" key="2">
    <source>
        <dbReference type="Proteomes" id="UP000293291"/>
    </source>
</evidence>
<dbReference type="Proteomes" id="UP000293291">
    <property type="component" value="Unassembled WGS sequence"/>
</dbReference>
<dbReference type="AlphaFoldDB" id="A0A4Q2SI78"/>
<keyword evidence="2" id="KW-1185">Reference proteome</keyword>
<accession>A0A4Q2SI78</accession>
<proteinExistence type="predicted"/>
<dbReference type="RefSeq" id="WP_129453747.1">
    <property type="nucleotide sequence ID" value="NZ_JACXYX010000004.1"/>
</dbReference>
<name>A0A4Q2SI78_9ACTN</name>
<dbReference type="EMBL" id="SDWU01000004">
    <property type="protein sequence ID" value="RYC03649.1"/>
    <property type="molecule type" value="Genomic_DNA"/>
</dbReference>
<reference evidence="1 2" key="1">
    <citation type="submission" date="2019-01" db="EMBL/GenBank/DDBJ databases">
        <title>Novel species of Nocardioides.</title>
        <authorList>
            <person name="Liu Q."/>
            <person name="Xin Y.-H."/>
        </authorList>
    </citation>
    <scope>NUCLEOTIDE SEQUENCE [LARGE SCALE GENOMIC DNA]</scope>
    <source>
        <strain evidence="1 2">CGMCC 4.6875</strain>
    </source>
</reference>
<evidence type="ECO:0000313" key="1">
    <source>
        <dbReference type="EMBL" id="RYC03649.1"/>
    </source>
</evidence>
<comment type="caution">
    <text evidence="1">The sequence shown here is derived from an EMBL/GenBank/DDBJ whole genome shotgun (WGS) entry which is preliminary data.</text>
</comment>
<sequence>MAIAITHPGARLLAPALDALSDVAAGDWASAARLCATRLQDPSACAIDLDLAAARAGVTRTRRRPYRYRLHHRMLVVDEDPDLLSAALDLQMKLWMGQWDALELVTPPGGRPAQGWGPRELLAIRTRHQRPDAWSSRLYACQNLSSAPATARLAHHVMMNLGGDAGRHSYDLPAGPAAVHVG</sequence>
<gene>
    <name evidence="1" type="ORF">EUA07_04150</name>
</gene>
<protein>
    <submittedName>
        <fullName evidence="1">Uncharacterized protein</fullName>
    </submittedName>
</protein>